<organism evidence="11 12">
    <name type="scientific">Halarsenatibacter silvermanii</name>
    <dbReference type="NCBI Taxonomy" id="321763"/>
    <lineage>
        <taxon>Bacteria</taxon>
        <taxon>Bacillati</taxon>
        <taxon>Bacillota</taxon>
        <taxon>Clostridia</taxon>
        <taxon>Halanaerobiales</taxon>
        <taxon>Halarsenatibacteraceae</taxon>
        <taxon>Halarsenatibacter</taxon>
    </lineage>
</organism>
<evidence type="ECO:0000256" key="10">
    <source>
        <dbReference type="SAM" id="Phobius"/>
    </source>
</evidence>
<comment type="similarity">
    <text evidence="2">Belongs to the YajC family.</text>
</comment>
<keyword evidence="6" id="KW-0653">Protein transport</keyword>
<keyword evidence="5 10" id="KW-0812">Transmembrane</keyword>
<dbReference type="SMART" id="SM01323">
    <property type="entry name" value="YajC"/>
    <property type="match status" value="1"/>
</dbReference>
<dbReference type="PANTHER" id="PTHR33909">
    <property type="entry name" value="SEC TRANSLOCON ACCESSORY COMPLEX SUBUNIT YAJC"/>
    <property type="match status" value="1"/>
</dbReference>
<keyword evidence="8" id="KW-0811">Translocation</keyword>
<name>A0A1G9JT45_9FIRM</name>
<dbReference type="GO" id="GO:0005886">
    <property type="term" value="C:plasma membrane"/>
    <property type="evidence" value="ECO:0007669"/>
    <property type="project" value="UniProtKB-SubCell"/>
</dbReference>
<dbReference type="NCBIfam" id="TIGR00739">
    <property type="entry name" value="yajC"/>
    <property type="match status" value="1"/>
</dbReference>
<dbReference type="EMBL" id="FNGO01000004">
    <property type="protein sequence ID" value="SDL40304.1"/>
    <property type="molecule type" value="Genomic_DNA"/>
</dbReference>
<evidence type="ECO:0000256" key="5">
    <source>
        <dbReference type="ARBA" id="ARBA00022692"/>
    </source>
</evidence>
<evidence type="ECO:0000313" key="11">
    <source>
        <dbReference type="EMBL" id="SDL40304.1"/>
    </source>
</evidence>
<keyword evidence="7 10" id="KW-1133">Transmembrane helix</keyword>
<proteinExistence type="inferred from homology"/>
<comment type="subcellular location">
    <subcellularLocation>
        <location evidence="1">Cell membrane</location>
        <topology evidence="1">Single-pass membrane protein</topology>
    </subcellularLocation>
</comment>
<gene>
    <name evidence="11" type="ORF">SAMN04488692_10475</name>
</gene>
<evidence type="ECO:0000256" key="7">
    <source>
        <dbReference type="ARBA" id="ARBA00022989"/>
    </source>
</evidence>
<feature type="transmembrane region" description="Helical" evidence="10">
    <location>
        <begin position="6"/>
        <end position="22"/>
    </location>
</feature>
<dbReference type="Proteomes" id="UP000199476">
    <property type="component" value="Unassembled WGS sequence"/>
</dbReference>
<evidence type="ECO:0000256" key="2">
    <source>
        <dbReference type="ARBA" id="ARBA00006742"/>
    </source>
</evidence>
<dbReference type="PRINTS" id="PR01853">
    <property type="entry name" value="YAJCTRNLCASE"/>
</dbReference>
<keyword evidence="12" id="KW-1185">Reference proteome</keyword>
<dbReference type="RefSeq" id="WP_089758537.1">
    <property type="nucleotide sequence ID" value="NZ_FNGO01000004.1"/>
</dbReference>
<sequence length="98" mass="11294">MEILVSLLPWVLIFGVFWFFLIRPQKKQQKQHQQMLQDLQVGDKVVTAGGIKGKIIKIRDESVRLRISTDVDIDLMKNSISRLEEEEAEDKAGEIEGE</sequence>
<keyword evidence="9 10" id="KW-0472">Membrane</keyword>
<evidence type="ECO:0000256" key="8">
    <source>
        <dbReference type="ARBA" id="ARBA00023010"/>
    </source>
</evidence>
<keyword evidence="3" id="KW-0813">Transport</keyword>
<dbReference type="AlphaFoldDB" id="A0A1G9JT45"/>
<evidence type="ECO:0000256" key="3">
    <source>
        <dbReference type="ARBA" id="ARBA00022448"/>
    </source>
</evidence>
<evidence type="ECO:0000256" key="4">
    <source>
        <dbReference type="ARBA" id="ARBA00022475"/>
    </source>
</evidence>
<dbReference type="Pfam" id="PF02699">
    <property type="entry name" value="YajC"/>
    <property type="match status" value="1"/>
</dbReference>
<keyword evidence="4" id="KW-1003">Cell membrane</keyword>
<evidence type="ECO:0000313" key="12">
    <source>
        <dbReference type="Proteomes" id="UP000199476"/>
    </source>
</evidence>
<protein>
    <submittedName>
        <fullName evidence="11">Preprotein translocase subunit YajC</fullName>
    </submittedName>
</protein>
<evidence type="ECO:0000256" key="9">
    <source>
        <dbReference type="ARBA" id="ARBA00023136"/>
    </source>
</evidence>
<accession>A0A1G9JT45</accession>
<dbReference type="GO" id="GO:0015031">
    <property type="term" value="P:protein transport"/>
    <property type="evidence" value="ECO:0007669"/>
    <property type="project" value="UniProtKB-KW"/>
</dbReference>
<dbReference type="InterPro" id="IPR003849">
    <property type="entry name" value="Preprotein_translocase_YajC"/>
</dbReference>
<evidence type="ECO:0000256" key="1">
    <source>
        <dbReference type="ARBA" id="ARBA00004162"/>
    </source>
</evidence>
<dbReference type="STRING" id="321763.SAMN04488692_10475"/>
<dbReference type="PANTHER" id="PTHR33909:SF1">
    <property type="entry name" value="SEC TRANSLOCON ACCESSORY COMPLEX SUBUNIT YAJC"/>
    <property type="match status" value="1"/>
</dbReference>
<evidence type="ECO:0000256" key="6">
    <source>
        <dbReference type="ARBA" id="ARBA00022927"/>
    </source>
</evidence>
<reference evidence="11 12" key="1">
    <citation type="submission" date="2016-10" db="EMBL/GenBank/DDBJ databases">
        <authorList>
            <person name="de Groot N.N."/>
        </authorList>
    </citation>
    <scope>NUCLEOTIDE SEQUENCE [LARGE SCALE GENOMIC DNA]</scope>
    <source>
        <strain evidence="11 12">SLAS-1</strain>
    </source>
</reference>